<dbReference type="Gene3D" id="3.40.630.30">
    <property type="match status" value="1"/>
</dbReference>
<dbReference type="PANTHER" id="PTHR43792:SF8">
    <property type="entry name" value="[RIBOSOMAL PROTEIN US5]-ALANINE N-ACETYLTRANSFERASE"/>
    <property type="match status" value="1"/>
</dbReference>
<protein>
    <submittedName>
        <fullName evidence="5">RimJ/RimL family protein N-acetyltransferase</fullName>
    </submittedName>
</protein>
<feature type="domain" description="N-acetyltransferase" evidence="4">
    <location>
        <begin position="18"/>
        <end position="185"/>
    </location>
</feature>
<proteinExistence type="inferred from homology"/>
<dbReference type="RefSeq" id="WP_168035437.1">
    <property type="nucleotide sequence ID" value="NZ_JAATJH010000001.1"/>
</dbReference>
<evidence type="ECO:0000256" key="3">
    <source>
        <dbReference type="ARBA" id="ARBA00038502"/>
    </source>
</evidence>
<dbReference type="EMBL" id="JAATJH010000001">
    <property type="protein sequence ID" value="NJC24616.1"/>
    <property type="molecule type" value="Genomic_DNA"/>
</dbReference>
<keyword evidence="6" id="KW-1185">Reference proteome</keyword>
<dbReference type="InterPro" id="IPR016181">
    <property type="entry name" value="Acyl_CoA_acyltransferase"/>
</dbReference>
<dbReference type="Proteomes" id="UP000770785">
    <property type="component" value="Unassembled WGS sequence"/>
</dbReference>
<dbReference type="InterPro" id="IPR051531">
    <property type="entry name" value="N-acetyltransferase"/>
</dbReference>
<comment type="caution">
    <text evidence="5">The sequence shown here is derived from an EMBL/GenBank/DDBJ whole genome shotgun (WGS) entry which is preliminary data.</text>
</comment>
<sequence length="192" mass="21535">MQPRTGLTEYPELITERLKLNRPTTLDIPAIVKMADNPRVVVTTRGMPSPYYEEDAVYFLNRAYQSFASGAAYLFAIRLRDTDEFIGGIGLHLTPEDEKAELGYWLGEPHWGGGIATEAVGAMIPFAFKELGLHKVYAHHTTDNAASAKVLLKNGMIREGVTIADTKRNGKFRDCVNYRLTKYEYGTLSKEE</sequence>
<reference evidence="5 6" key="1">
    <citation type="submission" date="2020-03" db="EMBL/GenBank/DDBJ databases">
        <title>Genomic Encyclopedia of Type Strains, Phase IV (KMG-IV): sequencing the most valuable type-strain genomes for metagenomic binning, comparative biology and taxonomic classification.</title>
        <authorList>
            <person name="Goeker M."/>
        </authorList>
    </citation>
    <scope>NUCLEOTIDE SEQUENCE [LARGE SCALE GENOMIC DNA]</scope>
    <source>
        <strain evidence="5 6">DSM 105096</strain>
    </source>
</reference>
<dbReference type="InterPro" id="IPR000182">
    <property type="entry name" value="GNAT_dom"/>
</dbReference>
<organism evidence="5 6">
    <name type="scientific">Neolewinella antarctica</name>
    <dbReference type="NCBI Taxonomy" id="442734"/>
    <lineage>
        <taxon>Bacteria</taxon>
        <taxon>Pseudomonadati</taxon>
        <taxon>Bacteroidota</taxon>
        <taxon>Saprospiria</taxon>
        <taxon>Saprospirales</taxon>
        <taxon>Lewinellaceae</taxon>
        <taxon>Neolewinella</taxon>
    </lineage>
</organism>
<evidence type="ECO:0000256" key="2">
    <source>
        <dbReference type="ARBA" id="ARBA00023315"/>
    </source>
</evidence>
<evidence type="ECO:0000256" key="1">
    <source>
        <dbReference type="ARBA" id="ARBA00022679"/>
    </source>
</evidence>
<evidence type="ECO:0000313" key="5">
    <source>
        <dbReference type="EMBL" id="NJC24616.1"/>
    </source>
</evidence>
<accession>A0ABX0X5X4</accession>
<dbReference type="SUPFAM" id="SSF55729">
    <property type="entry name" value="Acyl-CoA N-acyltransferases (Nat)"/>
    <property type="match status" value="1"/>
</dbReference>
<keyword evidence="2" id="KW-0012">Acyltransferase</keyword>
<evidence type="ECO:0000313" key="6">
    <source>
        <dbReference type="Proteomes" id="UP000770785"/>
    </source>
</evidence>
<keyword evidence="1" id="KW-0808">Transferase</keyword>
<name>A0ABX0X5X4_9BACT</name>
<dbReference type="PROSITE" id="PS51186">
    <property type="entry name" value="GNAT"/>
    <property type="match status" value="1"/>
</dbReference>
<dbReference type="Pfam" id="PF13302">
    <property type="entry name" value="Acetyltransf_3"/>
    <property type="match status" value="1"/>
</dbReference>
<evidence type="ECO:0000259" key="4">
    <source>
        <dbReference type="PROSITE" id="PS51186"/>
    </source>
</evidence>
<gene>
    <name evidence="5" type="ORF">GGR27_000097</name>
</gene>
<dbReference type="PANTHER" id="PTHR43792">
    <property type="entry name" value="GNAT FAMILY, PUTATIVE (AFU_ORTHOLOGUE AFUA_3G00765)-RELATED-RELATED"/>
    <property type="match status" value="1"/>
</dbReference>
<comment type="similarity">
    <text evidence="3">Belongs to the acetyltransferase family. RimJ subfamily.</text>
</comment>